<dbReference type="OMA" id="AFVYFCD"/>
<evidence type="ECO:0000256" key="11">
    <source>
        <dbReference type="ARBA" id="ARBA00049007"/>
    </source>
</evidence>
<evidence type="ECO:0000256" key="9">
    <source>
        <dbReference type="ARBA" id="ARBA00023299"/>
    </source>
</evidence>
<evidence type="ECO:0000256" key="6">
    <source>
        <dbReference type="ARBA" id="ARBA00022605"/>
    </source>
</evidence>
<evidence type="ECO:0000256" key="5">
    <source>
        <dbReference type="ARBA" id="ARBA00022576"/>
    </source>
</evidence>
<feature type="domain" description="Aminotransferase class V" evidence="12">
    <location>
        <begin position="242"/>
        <end position="481"/>
    </location>
</feature>
<name>A0A1V6PNK6_PENDC</name>
<dbReference type="STRING" id="69771.A0A1V6PNK6"/>
<proteinExistence type="inferred from homology"/>
<dbReference type="InterPro" id="IPR015424">
    <property type="entry name" value="PyrdxlP-dep_Trfase"/>
</dbReference>
<dbReference type="GO" id="GO:0005737">
    <property type="term" value="C:cytoplasm"/>
    <property type="evidence" value="ECO:0007669"/>
    <property type="project" value="TreeGrafter"/>
</dbReference>
<comment type="pathway">
    <text evidence="2">Amino-acid biosynthesis; L-serine biosynthesis; L-serine from 3-phospho-D-glycerate: step 2/3.</text>
</comment>
<reference evidence="14" key="1">
    <citation type="journal article" date="2017" name="Nat. Microbiol.">
        <title>Global analysis of biosynthetic gene clusters reveals vast potential of secondary metabolite production in Penicillium species.</title>
        <authorList>
            <person name="Nielsen J.C."/>
            <person name="Grijseels S."/>
            <person name="Prigent S."/>
            <person name="Ji B."/>
            <person name="Dainat J."/>
            <person name="Nielsen K.F."/>
            <person name="Frisvad J.C."/>
            <person name="Workman M."/>
            <person name="Nielsen J."/>
        </authorList>
    </citation>
    <scope>NUCLEOTIDE SEQUENCE [LARGE SCALE GENOMIC DNA]</scope>
    <source>
        <strain evidence="14">IBT 11843</strain>
    </source>
</reference>
<dbReference type="PANTHER" id="PTHR43247:SF1">
    <property type="entry name" value="PHOSPHOSERINE AMINOTRANSFERASE"/>
    <property type="match status" value="1"/>
</dbReference>
<sequence length="492" mass="54216">MTHVLYSGDSNKVDPPLRSTRDLFLSRYFFLSFLYSRYPNFLVQHKPKMPTRQEVSYFGAGPAPLPTPVVEAGAKAFVNYNDCGLGLGEISHRSPTANKILDDAKANLTALLDIPDNYEILFMQAGGSGGFSAVVQNLVSVWIERRRRRAEADVQKANPSAEKTEVDELVFQRLQKEVDEELKLDYLVTGSWSLKASQEAVKLVGSKFVNVALDARKANDGKFGQIPAENTWSLTPTKREGGKGSAFVYFCDNETVDGVEFQSFPKSLEPQGQDEEDERLVVADMSSNFISRKVDVSKYAVIFGGAQKNIGVTGITISIVRKDLLPPQTATPPPALLHRLNIGGLPGPVVLDYATIAKNNSLYNTLPIFNLWIAGQVMANLVSAFGEKKVSGQEEIANKKADLIYGALDKYPQVYRVVPDKGVRSRMNICFRVHGGDDAKEKEFLAGAEKRLLQGLKGHRSVGGMRASNYNAVPLENVQKLVKYLEDFATGQ</sequence>
<comment type="catalytic activity">
    <reaction evidence="10">
        <text>4-(phosphooxy)-L-threonine + 2-oxoglutarate = (R)-3-hydroxy-2-oxo-4-phosphooxybutanoate + L-glutamate</text>
        <dbReference type="Rhea" id="RHEA:16573"/>
        <dbReference type="ChEBI" id="CHEBI:16810"/>
        <dbReference type="ChEBI" id="CHEBI:29985"/>
        <dbReference type="ChEBI" id="CHEBI:58452"/>
        <dbReference type="ChEBI" id="CHEBI:58538"/>
        <dbReference type="EC" id="2.6.1.52"/>
    </reaction>
</comment>
<comment type="catalytic activity">
    <reaction evidence="11">
        <text>O-phospho-L-serine + 2-oxoglutarate = 3-phosphooxypyruvate + L-glutamate</text>
        <dbReference type="Rhea" id="RHEA:14329"/>
        <dbReference type="ChEBI" id="CHEBI:16810"/>
        <dbReference type="ChEBI" id="CHEBI:18110"/>
        <dbReference type="ChEBI" id="CHEBI:29985"/>
        <dbReference type="ChEBI" id="CHEBI:57524"/>
        <dbReference type="EC" id="2.6.1.52"/>
    </reaction>
</comment>
<dbReference type="UniPathway" id="UPA00135">
    <property type="reaction ID" value="UER00197"/>
</dbReference>
<dbReference type="HAMAP" id="MF_00160">
    <property type="entry name" value="SerC_aminotrans_5"/>
    <property type="match status" value="1"/>
</dbReference>
<comment type="cofactor">
    <cofactor evidence="1">
        <name>pyridoxal 5'-phosphate</name>
        <dbReference type="ChEBI" id="CHEBI:597326"/>
    </cofactor>
</comment>
<accession>A0A1V6PNK6</accession>
<evidence type="ECO:0000256" key="2">
    <source>
        <dbReference type="ARBA" id="ARBA00005099"/>
    </source>
</evidence>
<dbReference type="Gene3D" id="3.90.1150.10">
    <property type="entry name" value="Aspartate Aminotransferase, domain 1"/>
    <property type="match status" value="1"/>
</dbReference>
<evidence type="ECO:0000256" key="3">
    <source>
        <dbReference type="ARBA" id="ARBA00006904"/>
    </source>
</evidence>
<dbReference type="InterPro" id="IPR015421">
    <property type="entry name" value="PyrdxlP-dep_Trfase_major"/>
</dbReference>
<keyword evidence="9" id="KW-0718">Serine biosynthesis</keyword>
<evidence type="ECO:0000259" key="12">
    <source>
        <dbReference type="Pfam" id="PF00266"/>
    </source>
</evidence>
<feature type="domain" description="Aminotransferase class V" evidence="12">
    <location>
        <begin position="57"/>
        <end position="143"/>
    </location>
</feature>
<keyword evidence="14" id="KW-1185">Reference proteome</keyword>
<dbReference type="GO" id="GO:0006564">
    <property type="term" value="P:L-serine biosynthetic process"/>
    <property type="evidence" value="ECO:0007669"/>
    <property type="project" value="UniProtKB-KW"/>
</dbReference>
<dbReference type="Gene3D" id="3.40.640.10">
    <property type="entry name" value="Type I PLP-dependent aspartate aminotransferase-like (Major domain)"/>
    <property type="match status" value="1"/>
</dbReference>
<dbReference type="AlphaFoldDB" id="A0A1V6PNK6"/>
<dbReference type="InterPro" id="IPR022278">
    <property type="entry name" value="Pser_aminoTfrase"/>
</dbReference>
<evidence type="ECO:0000256" key="10">
    <source>
        <dbReference type="ARBA" id="ARBA00047630"/>
    </source>
</evidence>
<evidence type="ECO:0000256" key="1">
    <source>
        <dbReference type="ARBA" id="ARBA00001933"/>
    </source>
</evidence>
<evidence type="ECO:0000256" key="8">
    <source>
        <dbReference type="ARBA" id="ARBA00022898"/>
    </source>
</evidence>
<dbReference type="SUPFAM" id="SSF53383">
    <property type="entry name" value="PLP-dependent transferases"/>
    <property type="match status" value="1"/>
</dbReference>
<dbReference type="GO" id="GO:0030170">
    <property type="term" value="F:pyridoxal phosphate binding"/>
    <property type="evidence" value="ECO:0007669"/>
    <property type="project" value="TreeGrafter"/>
</dbReference>
<comment type="caution">
    <text evidence="13">The sequence shown here is derived from an EMBL/GenBank/DDBJ whole genome shotgun (WGS) entry which is preliminary data.</text>
</comment>
<evidence type="ECO:0000313" key="13">
    <source>
        <dbReference type="EMBL" id="OQD78544.1"/>
    </source>
</evidence>
<dbReference type="EC" id="2.6.1.52" evidence="4"/>
<dbReference type="PANTHER" id="PTHR43247">
    <property type="entry name" value="PHOSPHOSERINE AMINOTRANSFERASE"/>
    <property type="match status" value="1"/>
</dbReference>
<dbReference type="Pfam" id="PF00266">
    <property type="entry name" value="Aminotran_5"/>
    <property type="match status" value="2"/>
</dbReference>
<dbReference type="InterPro" id="IPR000192">
    <property type="entry name" value="Aminotrans_V_dom"/>
</dbReference>
<dbReference type="Proteomes" id="UP000191522">
    <property type="component" value="Unassembled WGS sequence"/>
</dbReference>
<protein>
    <recommendedName>
        <fullName evidence="4">phosphoserine transaminase</fullName>
        <ecNumber evidence="4">2.6.1.52</ecNumber>
    </recommendedName>
</protein>
<dbReference type="OrthoDB" id="1703350at2759"/>
<dbReference type="InterPro" id="IPR015422">
    <property type="entry name" value="PyrdxlP-dep_Trfase_small"/>
</dbReference>
<evidence type="ECO:0000256" key="4">
    <source>
        <dbReference type="ARBA" id="ARBA00013030"/>
    </source>
</evidence>
<keyword evidence="7" id="KW-0808">Transferase</keyword>
<evidence type="ECO:0000313" key="14">
    <source>
        <dbReference type="Proteomes" id="UP000191522"/>
    </source>
</evidence>
<dbReference type="FunFam" id="3.90.1150.10:FF:000006">
    <property type="entry name" value="Phosphoserine aminotransferase"/>
    <property type="match status" value="1"/>
</dbReference>
<dbReference type="EMBL" id="MDYL01000001">
    <property type="protein sequence ID" value="OQD78544.1"/>
    <property type="molecule type" value="Genomic_DNA"/>
</dbReference>
<keyword evidence="5" id="KW-0032">Aminotransferase</keyword>
<organism evidence="13 14">
    <name type="scientific">Penicillium decumbens</name>
    <dbReference type="NCBI Taxonomy" id="69771"/>
    <lineage>
        <taxon>Eukaryota</taxon>
        <taxon>Fungi</taxon>
        <taxon>Dikarya</taxon>
        <taxon>Ascomycota</taxon>
        <taxon>Pezizomycotina</taxon>
        <taxon>Eurotiomycetes</taxon>
        <taxon>Eurotiomycetidae</taxon>
        <taxon>Eurotiales</taxon>
        <taxon>Aspergillaceae</taxon>
        <taxon>Penicillium</taxon>
    </lineage>
</organism>
<keyword evidence="8" id="KW-0663">Pyridoxal phosphate</keyword>
<evidence type="ECO:0000256" key="7">
    <source>
        <dbReference type="ARBA" id="ARBA00022679"/>
    </source>
</evidence>
<dbReference type="GO" id="GO:0004648">
    <property type="term" value="F:O-phospho-L-serine:2-oxoglutarate aminotransferase activity"/>
    <property type="evidence" value="ECO:0007669"/>
    <property type="project" value="UniProtKB-EC"/>
</dbReference>
<gene>
    <name evidence="13" type="ORF">PENDEC_c001G03632</name>
</gene>
<keyword evidence="6" id="KW-0028">Amino-acid biosynthesis</keyword>
<dbReference type="NCBIfam" id="NF003764">
    <property type="entry name" value="PRK05355.1"/>
    <property type="match status" value="1"/>
</dbReference>
<comment type="similarity">
    <text evidence="3">Belongs to the class-V pyridoxal-phosphate-dependent aminotransferase family. SerC subfamily.</text>
</comment>